<evidence type="ECO:0000313" key="2">
    <source>
        <dbReference type="EMBL" id="KAK0425264.1"/>
    </source>
</evidence>
<dbReference type="EMBL" id="JAUCMV010000001">
    <property type="protein sequence ID" value="KAK0425264.1"/>
    <property type="molecule type" value="Genomic_DNA"/>
</dbReference>
<dbReference type="Proteomes" id="UP001175271">
    <property type="component" value="Unassembled WGS sequence"/>
</dbReference>
<feature type="compositionally biased region" description="Low complexity" evidence="1">
    <location>
        <begin position="44"/>
        <end position="56"/>
    </location>
</feature>
<keyword evidence="3" id="KW-1185">Reference proteome</keyword>
<dbReference type="AlphaFoldDB" id="A0AA39IKX2"/>
<proteinExistence type="predicted"/>
<evidence type="ECO:0008006" key="4">
    <source>
        <dbReference type="Google" id="ProtNLM"/>
    </source>
</evidence>
<sequence>MFHPQKPRIVLGTLNVRRLASVARLIELQEELATTNIDAIALTEPTSTTRSSGSTTLVPKKASTRLAPDS</sequence>
<feature type="region of interest" description="Disordered" evidence="1">
    <location>
        <begin position="44"/>
        <end position="70"/>
    </location>
</feature>
<accession>A0AA39IKX2</accession>
<gene>
    <name evidence="2" type="ORF">QR680_009112</name>
</gene>
<evidence type="ECO:0000313" key="3">
    <source>
        <dbReference type="Proteomes" id="UP001175271"/>
    </source>
</evidence>
<comment type="caution">
    <text evidence="2">The sequence shown here is derived from an EMBL/GenBank/DDBJ whole genome shotgun (WGS) entry which is preliminary data.</text>
</comment>
<organism evidence="2 3">
    <name type="scientific">Steinernema hermaphroditum</name>
    <dbReference type="NCBI Taxonomy" id="289476"/>
    <lineage>
        <taxon>Eukaryota</taxon>
        <taxon>Metazoa</taxon>
        <taxon>Ecdysozoa</taxon>
        <taxon>Nematoda</taxon>
        <taxon>Chromadorea</taxon>
        <taxon>Rhabditida</taxon>
        <taxon>Tylenchina</taxon>
        <taxon>Panagrolaimomorpha</taxon>
        <taxon>Strongyloidoidea</taxon>
        <taxon>Steinernematidae</taxon>
        <taxon>Steinernema</taxon>
    </lineage>
</organism>
<protein>
    <recommendedName>
        <fullName evidence="4">Endonuclease/exonuclease/phosphatase domain-containing protein</fullName>
    </recommendedName>
</protein>
<reference evidence="2" key="1">
    <citation type="submission" date="2023-06" db="EMBL/GenBank/DDBJ databases">
        <title>Genomic analysis of the entomopathogenic nematode Steinernema hermaphroditum.</title>
        <authorList>
            <person name="Schwarz E.M."/>
            <person name="Heppert J.K."/>
            <person name="Baniya A."/>
            <person name="Schwartz H.T."/>
            <person name="Tan C.-H."/>
            <person name="Antoshechkin I."/>
            <person name="Sternberg P.W."/>
            <person name="Goodrich-Blair H."/>
            <person name="Dillman A.R."/>
        </authorList>
    </citation>
    <scope>NUCLEOTIDE SEQUENCE</scope>
    <source>
        <strain evidence="2">PS9179</strain>
        <tissue evidence="2">Whole animal</tissue>
    </source>
</reference>
<name>A0AA39IKX2_9BILA</name>
<evidence type="ECO:0000256" key="1">
    <source>
        <dbReference type="SAM" id="MobiDB-lite"/>
    </source>
</evidence>